<sequence length="91" mass="10117">MFMRSLVRETQRLADMFTVLEALRNADEHGNPRSWNSPVGLLEITQSCAIICDLAAAIAKAGYRECDRPTLEEITSEARKVLYSVNMQGAA</sequence>
<dbReference type="EMBL" id="CP006877">
    <property type="protein sequence ID" value="AJD39788.1"/>
    <property type="molecule type" value="Genomic_DNA"/>
</dbReference>
<protein>
    <submittedName>
        <fullName evidence="1">Uncharacterized protein</fullName>
    </submittedName>
</protein>
<dbReference type="HOGENOM" id="CLU_2424804_0_0_5"/>
<organism evidence="1 2">
    <name type="scientific">Rhizobium gallicum bv. gallicum R602sp</name>
    <dbReference type="NCBI Taxonomy" id="1041138"/>
    <lineage>
        <taxon>Bacteria</taxon>
        <taxon>Pseudomonadati</taxon>
        <taxon>Pseudomonadota</taxon>
        <taxon>Alphaproteobacteria</taxon>
        <taxon>Hyphomicrobiales</taxon>
        <taxon>Rhizobiaceae</taxon>
        <taxon>Rhizobium/Agrobacterium group</taxon>
        <taxon>Rhizobium</taxon>
    </lineage>
</organism>
<reference evidence="1 2" key="1">
    <citation type="submission" date="2013-11" db="EMBL/GenBank/DDBJ databases">
        <title>Complete genome sequence of Rhizobium gallicum bv. gallicum R602.</title>
        <authorList>
            <person name="Bustos P."/>
            <person name="Santamaria R.I."/>
            <person name="Lozano L."/>
            <person name="Acosta J.L."/>
            <person name="Ormeno-Orrillo E."/>
            <person name="Rogel M.A."/>
            <person name="Romero D."/>
            <person name="Cevallos M.A."/>
            <person name="Martinez-Romero E."/>
            <person name="Gonzalez V."/>
        </authorList>
    </citation>
    <scope>NUCLEOTIDE SEQUENCE [LARGE SCALE GENOMIC DNA]</scope>
    <source>
        <strain evidence="1 2">R602</strain>
    </source>
</reference>
<dbReference type="AlphaFoldDB" id="A0A0B4WZP3"/>
<dbReference type="KEGG" id="rga:RGR602_CH00417"/>
<dbReference type="Proteomes" id="UP000031368">
    <property type="component" value="Chromosome"/>
</dbReference>
<proteinExistence type="predicted"/>
<keyword evidence="2" id="KW-1185">Reference proteome</keyword>
<dbReference type="RefSeq" id="WP_039843725.1">
    <property type="nucleotide sequence ID" value="NZ_CP006877.1"/>
</dbReference>
<evidence type="ECO:0000313" key="2">
    <source>
        <dbReference type="Proteomes" id="UP000031368"/>
    </source>
</evidence>
<accession>A0A0B4WZP3</accession>
<name>A0A0B4WZP3_9HYPH</name>
<gene>
    <name evidence="1" type="ORF">RGR602_CH00417</name>
</gene>
<evidence type="ECO:0000313" key="1">
    <source>
        <dbReference type="EMBL" id="AJD39788.1"/>
    </source>
</evidence>